<dbReference type="AlphaFoldDB" id="A0A243R318"/>
<organism evidence="2 3">
    <name type="scientific">Streptosporangium minutum</name>
    <dbReference type="NCBI Taxonomy" id="569862"/>
    <lineage>
        <taxon>Bacteria</taxon>
        <taxon>Bacillati</taxon>
        <taxon>Actinomycetota</taxon>
        <taxon>Actinomycetes</taxon>
        <taxon>Streptosporangiales</taxon>
        <taxon>Streptosporangiaceae</taxon>
        <taxon>Streptosporangium</taxon>
    </lineage>
</organism>
<dbReference type="EMBL" id="NGFP01000272">
    <property type="protein sequence ID" value="OUC88856.1"/>
    <property type="molecule type" value="Genomic_DNA"/>
</dbReference>
<dbReference type="RefSeq" id="WP_086578102.1">
    <property type="nucleotide sequence ID" value="NZ_NGFP01000272.1"/>
</dbReference>
<evidence type="ECO:0000256" key="1">
    <source>
        <dbReference type="SAM" id="MobiDB-lite"/>
    </source>
</evidence>
<feature type="region of interest" description="Disordered" evidence="1">
    <location>
        <begin position="28"/>
        <end position="60"/>
    </location>
</feature>
<comment type="caution">
    <text evidence="2">The sequence shown here is derived from an EMBL/GenBank/DDBJ whole genome shotgun (WGS) entry which is preliminary data.</text>
</comment>
<evidence type="ECO:0000313" key="2">
    <source>
        <dbReference type="EMBL" id="OUC88856.1"/>
    </source>
</evidence>
<proteinExistence type="predicted"/>
<feature type="compositionally biased region" description="Basic and acidic residues" evidence="1">
    <location>
        <begin position="51"/>
        <end position="60"/>
    </location>
</feature>
<keyword evidence="3" id="KW-1185">Reference proteome</keyword>
<gene>
    <name evidence="2" type="ORF">CA984_37225</name>
</gene>
<reference evidence="2 3" key="1">
    <citation type="submission" date="2017-05" db="EMBL/GenBank/DDBJ databases">
        <title>Biotechnological potential of actinobacteria isolated from South African environments.</title>
        <authorList>
            <person name="Le Roes-Hill M."/>
            <person name="Prins A."/>
            <person name="Durrell K.A."/>
        </authorList>
    </citation>
    <scope>NUCLEOTIDE SEQUENCE [LARGE SCALE GENOMIC DNA]</scope>
    <source>
        <strain evidence="2">M26</strain>
    </source>
</reference>
<accession>A0A243R318</accession>
<protein>
    <submittedName>
        <fullName evidence="2">Uncharacterized protein</fullName>
    </submittedName>
</protein>
<sequence>MSTTALAEVLLGVLLTISAIVTAAVLWPGRPRPRPPSVPEPPPPRRPPVTGERHRSMAGR</sequence>
<feature type="compositionally biased region" description="Pro residues" evidence="1">
    <location>
        <begin position="34"/>
        <end position="47"/>
    </location>
</feature>
<name>A0A243R318_9ACTN</name>
<evidence type="ECO:0000313" key="3">
    <source>
        <dbReference type="Proteomes" id="UP000194761"/>
    </source>
</evidence>
<dbReference type="Proteomes" id="UP000194761">
    <property type="component" value="Unassembled WGS sequence"/>
</dbReference>